<keyword evidence="2" id="KW-1185">Reference proteome</keyword>
<comment type="caution">
    <text evidence="1">The sequence shown here is derived from an EMBL/GenBank/DDBJ whole genome shotgun (WGS) entry which is preliminary data.</text>
</comment>
<reference evidence="1" key="2">
    <citation type="submission" date="2020-09" db="EMBL/GenBank/DDBJ databases">
        <authorList>
            <person name="Sun Q."/>
            <person name="Zhou Y."/>
        </authorList>
    </citation>
    <scope>NUCLEOTIDE SEQUENCE</scope>
    <source>
        <strain evidence="1">CGMCC 1.12777</strain>
    </source>
</reference>
<dbReference type="InterPro" id="IPR011856">
    <property type="entry name" value="tRNA_endonuc-like_dom_sf"/>
</dbReference>
<dbReference type="InterPro" id="IPR011335">
    <property type="entry name" value="Restrct_endonuc-II-like"/>
</dbReference>
<evidence type="ECO:0000313" key="2">
    <source>
        <dbReference type="Proteomes" id="UP000656813"/>
    </source>
</evidence>
<dbReference type="Proteomes" id="UP000656813">
    <property type="component" value="Unassembled WGS sequence"/>
</dbReference>
<dbReference type="GO" id="GO:0003676">
    <property type="term" value="F:nucleic acid binding"/>
    <property type="evidence" value="ECO:0007669"/>
    <property type="project" value="InterPro"/>
</dbReference>
<organism evidence="1 2">
    <name type="scientific">Pullulanibacillus pueri</name>
    <dbReference type="NCBI Taxonomy" id="1437324"/>
    <lineage>
        <taxon>Bacteria</taxon>
        <taxon>Bacillati</taxon>
        <taxon>Bacillota</taxon>
        <taxon>Bacilli</taxon>
        <taxon>Bacillales</taxon>
        <taxon>Sporolactobacillaceae</taxon>
        <taxon>Pullulanibacillus</taxon>
    </lineage>
</organism>
<sequence>MSKTKRLSQIEKWIKEDRGSGIDSDYKPWIRIQDVSSLGRSHRLKGIK</sequence>
<proteinExistence type="predicted"/>
<dbReference type="AlphaFoldDB" id="A0A8J2ZV05"/>
<dbReference type="Gene3D" id="3.40.1350.10">
    <property type="match status" value="1"/>
</dbReference>
<dbReference type="EMBL" id="BMFV01000008">
    <property type="protein sequence ID" value="GGH79630.1"/>
    <property type="molecule type" value="Genomic_DNA"/>
</dbReference>
<dbReference type="SUPFAM" id="SSF52980">
    <property type="entry name" value="Restriction endonuclease-like"/>
    <property type="match status" value="1"/>
</dbReference>
<evidence type="ECO:0008006" key="3">
    <source>
        <dbReference type="Google" id="ProtNLM"/>
    </source>
</evidence>
<accession>A0A8J2ZV05</accession>
<gene>
    <name evidence="1" type="ORF">GCM10007096_14840</name>
</gene>
<name>A0A8J2ZV05_9BACL</name>
<evidence type="ECO:0000313" key="1">
    <source>
        <dbReference type="EMBL" id="GGH79630.1"/>
    </source>
</evidence>
<protein>
    <recommendedName>
        <fullName evidence="3">Transposase</fullName>
    </recommendedName>
</protein>
<reference evidence="1" key="1">
    <citation type="journal article" date="2014" name="Int. J. Syst. Evol. Microbiol.">
        <title>Complete genome sequence of Corynebacterium casei LMG S-19264T (=DSM 44701T), isolated from a smear-ripened cheese.</title>
        <authorList>
            <consortium name="US DOE Joint Genome Institute (JGI-PGF)"/>
            <person name="Walter F."/>
            <person name="Albersmeier A."/>
            <person name="Kalinowski J."/>
            <person name="Ruckert C."/>
        </authorList>
    </citation>
    <scope>NUCLEOTIDE SEQUENCE</scope>
    <source>
        <strain evidence="1">CGMCC 1.12777</strain>
    </source>
</reference>